<dbReference type="OMA" id="KVFWTIE"/>
<dbReference type="InterPro" id="IPR012675">
    <property type="entry name" value="Beta-grasp_dom_sf"/>
</dbReference>
<dbReference type="Proteomes" id="UP000271162">
    <property type="component" value="Unassembled WGS sequence"/>
</dbReference>
<dbReference type="InterPro" id="IPR018163">
    <property type="entry name" value="Thr/Ala-tRNA-synth_IIc_edit"/>
</dbReference>
<evidence type="ECO:0000313" key="3">
    <source>
        <dbReference type="WBParaSite" id="NBR_0001368101-mRNA-1"/>
    </source>
</evidence>
<dbReference type="STRING" id="27835.A0A0N4YB64"/>
<evidence type="ECO:0000313" key="1">
    <source>
        <dbReference type="EMBL" id="VDL77271.1"/>
    </source>
</evidence>
<organism evidence="3">
    <name type="scientific">Nippostrongylus brasiliensis</name>
    <name type="common">Rat hookworm</name>
    <dbReference type="NCBI Taxonomy" id="27835"/>
    <lineage>
        <taxon>Eukaryota</taxon>
        <taxon>Metazoa</taxon>
        <taxon>Ecdysozoa</taxon>
        <taxon>Nematoda</taxon>
        <taxon>Chromadorea</taxon>
        <taxon>Rhabditida</taxon>
        <taxon>Rhabditina</taxon>
        <taxon>Rhabditomorpha</taxon>
        <taxon>Strongyloidea</taxon>
        <taxon>Heligmosomidae</taxon>
        <taxon>Nippostrongylus</taxon>
    </lineage>
</organism>
<proteinExistence type="predicted"/>
<dbReference type="Gene3D" id="3.10.20.30">
    <property type="match status" value="1"/>
</dbReference>
<dbReference type="GO" id="GO:0000166">
    <property type="term" value="F:nucleotide binding"/>
    <property type="evidence" value="ECO:0007669"/>
    <property type="project" value="InterPro"/>
</dbReference>
<dbReference type="SUPFAM" id="SSF55186">
    <property type="entry name" value="ThrRS/AlaRS common domain"/>
    <property type="match status" value="1"/>
</dbReference>
<keyword evidence="2" id="KW-1185">Reference proteome</keyword>
<dbReference type="CDD" id="cd01667">
    <property type="entry name" value="TGS_ThrRS"/>
    <property type="match status" value="1"/>
</dbReference>
<gene>
    <name evidence="1" type="ORF">NBR_LOCUS13682</name>
</gene>
<protein>
    <submittedName>
        <fullName evidence="3">39S ribosomal protein L39, mitochondrial (inferred by orthology to a human protein)</fullName>
    </submittedName>
</protein>
<accession>A0A0N4YB64</accession>
<reference evidence="3" key="1">
    <citation type="submission" date="2017-02" db="UniProtKB">
        <authorList>
            <consortium name="WormBaseParasite"/>
        </authorList>
    </citation>
    <scope>IDENTIFICATION</scope>
</reference>
<dbReference type="Gene3D" id="3.30.980.10">
    <property type="entry name" value="Threonyl-trna Synthetase, Chain A, domain 2"/>
    <property type="match status" value="1"/>
</dbReference>
<dbReference type="EMBL" id="UYSL01021116">
    <property type="protein sequence ID" value="VDL77271.1"/>
    <property type="molecule type" value="Genomic_DNA"/>
</dbReference>
<dbReference type="WBParaSite" id="NBR_0001368101-mRNA-1">
    <property type="protein sequence ID" value="NBR_0001368101-mRNA-1"/>
    <property type="gene ID" value="NBR_0001368101"/>
</dbReference>
<sequence length="292" mass="32296">MIRSLSRVLLLPSKRCASTSKAAVAPISKAEISSELFDDVQRRVRQHGQTVEKVIITFNGKDGTKKEFLMNKNLSSPYDCAKHINMLLAKRAAVAIVSYPGEDARIESMNEPFRDQCEFELVDFQTELYSKAVNKAYWRSCSVALAAALTKALAGDIAVSRPHSEVEQCYFAADVSGLKCDVLPEHLKEINAFLRADLIIKAIPFESVTLPSELAPDYGFTSRVRLCRLGEFVAEVDGPVISRSDQIGRFSIVKALAKDSFTRFGAVSLPSSLKCSSYSWNMILDNAKDKIS</sequence>
<name>A0A0N4YB64_NIPBR</name>
<evidence type="ECO:0000313" key="2">
    <source>
        <dbReference type="Proteomes" id="UP000271162"/>
    </source>
</evidence>
<reference evidence="1 2" key="2">
    <citation type="submission" date="2018-11" db="EMBL/GenBank/DDBJ databases">
        <authorList>
            <consortium name="Pathogen Informatics"/>
        </authorList>
    </citation>
    <scope>NUCLEOTIDE SEQUENCE [LARGE SCALE GENOMIC DNA]</scope>
</reference>
<dbReference type="AlphaFoldDB" id="A0A0N4YB64"/>